<evidence type="ECO:0000313" key="1">
    <source>
        <dbReference type="EMBL" id="JAD98536.1"/>
    </source>
</evidence>
<reference evidence="1" key="1">
    <citation type="submission" date="2014-09" db="EMBL/GenBank/DDBJ databases">
        <authorList>
            <person name="Magalhaes I.L.F."/>
            <person name="Oliveira U."/>
            <person name="Santos F.R."/>
            <person name="Vidigal T.H.D.A."/>
            <person name="Brescovit A.D."/>
            <person name="Santos A.J."/>
        </authorList>
    </citation>
    <scope>NUCLEOTIDE SEQUENCE</scope>
    <source>
        <tissue evidence="1">Shoot tissue taken approximately 20 cm above the soil surface</tissue>
    </source>
</reference>
<proteinExistence type="predicted"/>
<organism evidence="1">
    <name type="scientific">Arundo donax</name>
    <name type="common">Giant reed</name>
    <name type="synonym">Donax arundinaceus</name>
    <dbReference type="NCBI Taxonomy" id="35708"/>
    <lineage>
        <taxon>Eukaryota</taxon>
        <taxon>Viridiplantae</taxon>
        <taxon>Streptophyta</taxon>
        <taxon>Embryophyta</taxon>
        <taxon>Tracheophyta</taxon>
        <taxon>Spermatophyta</taxon>
        <taxon>Magnoliopsida</taxon>
        <taxon>Liliopsida</taxon>
        <taxon>Poales</taxon>
        <taxon>Poaceae</taxon>
        <taxon>PACMAD clade</taxon>
        <taxon>Arundinoideae</taxon>
        <taxon>Arundineae</taxon>
        <taxon>Arundo</taxon>
    </lineage>
</organism>
<reference evidence="1" key="2">
    <citation type="journal article" date="2015" name="Data Brief">
        <title>Shoot transcriptome of the giant reed, Arundo donax.</title>
        <authorList>
            <person name="Barrero R.A."/>
            <person name="Guerrero F.D."/>
            <person name="Moolhuijzen P."/>
            <person name="Goolsby J.A."/>
            <person name="Tidwell J."/>
            <person name="Bellgard S.E."/>
            <person name="Bellgard M.I."/>
        </authorList>
    </citation>
    <scope>NUCLEOTIDE SEQUENCE</scope>
    <source>
        <tissue evidence="1">Shoot tissue taken approximately 20 cm above the soil surface</tissue>
    </source>
</reference>
<dbReference type="EMBL" id="GBRH01199359">
    <property type="protein sequence ID" value="JAD98536.1"/>
    <property type="molecule type" value="Transcribed_RNA"/>
</dbReference>
<protein>
    <submittedName>
        <fullName evidence="1">Uncharacterized protein</fullName>
    </submittedName>
</protein>
<name>A0A0A9EEQ4_ARUDO</name>
<sequence length="45" mass="5001">MLHAIGIADMSITSFKEKHKTKILHNINLFSSMQATDQQNGLACI</sequence>
<accession>A0A0A9EEQ4</accession>
<dbReference type="AlphaFoldDB" id="A0A0A9EEQ4"/>